<feature type="chain" id="PRO_5009260057" description="SH3b domain-containing protein" evidence="2">
    <location>
        <begin position="43"/>
        <end position="221"/>
    </location>
</feature>
<evidence type="ECO:0000313" key="5">
    <source>
        <dbReference type="Proteomes" id="UP000199103"/>
    </source>
</evidence>
<keyword evidence="5" id="KW-1185">Reference proteome</keyword>
<feature type="signal peptide" evidence="2">
    <location>
        <begin position="1"/>
        <end position="42"/>
    </location>
</feature>
<dbReference type="InterPro" id="IPR006311">
    <property type="entry name" value="TAT_signal"/>
</dbReference>
<protein>
    <recommendedName>
        <fullName evidence="3">SH3b domain-containing protein</fullName>
    </recommendedName>
</protein>
<sequence length="221" mass="23538">MNTRDNHTNRSTRRAPIALTALAGAAVAATAVIGLTVSPAQADGLSDNLFGDHGQPQTSMHEKHAAEGQVRATDDVNVRRAPSTKAARTGGVVQAGETVPSTCKLPGSGVDGTRTWYRLPGEGKEYVSGRYVKEIDKVADCKGGNDPNAVYITKRTWTFSGPNTSDHATLPALQPGTRMHVTCYLDADRVAGKTAWYLVDNDEWLPANGVDLDGSQPQYCS</sequence>
<feature type="domain" description="SH3b" evidence="3">
    <location>
        <begin position="75"/>
        <end position="133"/>
    </location>
</feature>
<feature type="compositionally biased region" description="Basic and acidic residues" evidence="1">
    <location>
        <begin position="60"/>
        <end position="75"/>
    </location>
</feature>
<dbReference type="InterPro" id="IPR003646">
    <property type="entry name" value="SH3-like_bac-type"/>
</dbReference>
<evidence type="ECO:0000259" key="3">
    <source>
        <dbReference type="Pfam" id="PF08239"/>
    </source>
</evidence>
<dbReference type="PROSITE" id="PS51318">
    <property type="entry name" value="TAT"/>
    <property type="match status" value="1"/>
</dbReference>
<gene>
    <name evidence="4" type="ORF">SAMN04489812_1997</name>
</gene>
<dbReference type="OrthoDB" id="3482365at2"/>
<dbReference type="RefSeq" id="WP_091523769.1">
    <property type="nucleotide sequence ID" value="NZ_LT629772.1"/>
</dbReference>
<evidence type="ECO:0000256" key="2">
    <source>
        <dbReference type="SAM" id="SignalP"/>
    </source>
</evidence>
<name>A0A1H1SHG5_9ACTN</name>
<dbReference type="AlphaFoldDB" id="A0A1H1SHG5"/>
<dbReference type="Gene3D" id="2.30.30.40">
    <property type="entry name" value="SH3 Domains"/>
    <property type="match status" value="1"/>
</dbReference>
<dbReference type="Proteomes" id="UP000199103">
    <property type="component" value="Chromosome I"/>
</dbReference>
<reference evidence="4 5" key="1">
    <citation type="submission" date="2016-10" db="EMBL/GenBank/DDBJ databases">
        <authorList>
            <person name="de Groot N.N."/>
        </authorList>
    </citation>
    <scope>NUCLEOTIDE SEQUENCE [LARGE SCALE GENOMIC DNA]</scope>
    <source>
        <strain evidence="4 5">DSM 21800</strain>
    </source>
</reference>
<dbReference type="Pfam" id="PF08239">
    <property type="entry name" value="SH3_3"/>
    <property type="match status" value="1"/>
</dbReference>
<organism evidence="4 5">
    <name type="scientific">Microlunatus soli</name>
    <dbReference type="NCBI Taxonomy" id="630515"/>
    <lineage>
        <taxon>Bacteria</taxon>
        <taxon>Bacillati</taxon>
        <taxon>Actinomycetota</taxon>
        <taxon>Actinomycetes</taxon>
        <taxon>Propionibacteriales</taxon>
        <taxon>Propionibacteriaceae</taxon>
        <taxon>Microlunatus</taxon>
    </lineage>
</organism>
<accession>A0A1H1SHG5</accession>
<dbReference type="EMBL" id="LT629772">
    <property type="protein sequence ID" value="SDS46789.1"/>
    <property type="molecule type" value="Genomic_DNA"/>
</dbReference>
<keyword evidence="2" id="KW-0732">Signal</keyword>
<proteinExistence type="predicted"/>
<evidence type="ECO:0000256" key="1">
    <source>
        <dbReference type="SAM" id="MobiDB-lite"/>
    </source>
</evidence>
<feature type="region of interest" description="Disordered" evidence="1">
    <location>
        <begin position="46"/>
        <end position="75"/>
    </location>
</feature>
<evidence type="ECO:0000313" key="4">
    <source>
        <dbReference type="EMBL" id="SDS46789.1"/>
    </source>
</evidence>
<feature type="region of interest" description="Disordered" evidence="1">
    <location>
        <begin position="81"/>
        <end position="100"/>
    </location>
</feature>